<dbReference type="PANTHER" id="PTHR28520:SF2">
    <property type="entry name" value="MITOTIC-SPINDLE ORGANIZING PROTEIN 1"/>
    <property type="match status" value="1"/>
</dbReference>
<dbReference type="PANTHER" id="PTHR28520">
    <property type="entry name" value="MITOTIC-SPINDLE ORGANIZING PROTEIN 1"/>
    <property type="match status" value="1"/>
</dbReference>
<dbReference type="GO" id="GO:0090307">
    <property type="term" value="P:mitotic spindle assembly"/>
    <property type="evidence" value="ECO:0007669"/>
    <property type="project" value="TreeGrafter"/>
</dbReference>
<reference evidence="6" key="1">
    <citation type="submission" date="2022-10" db="EMBL/GenBank/DDBJ databases">
        <authorList>
            <person name="Chen Y."/>
            <person name="Dougan E. K."/>
            <person name="Chan C."/>
            <person name="Rhodes N."/>
            <person name="Thang M."/>
        </authorList>
    </citation>
    <scope>NUCLEOTIDE SEQUENCE</scope>
</reference>
<evidence type="ECO:0000256" key="1">
    <source>
        <dbReference type="ARBA" id="ARBA00004267"/>
    </source>
</evidence>
<keyword evidence="3" id="KW-0963">Cytoplasm</keyword>
<sequence length="158" mass="17169">MGSRWFQPPWLEVTVKSGSFNMLTRLVMLSSAESTLDGLSSLAGSGEVYSEPAIFIGVPHRTEPGAPNQRTKAPWTPMAEEAEDRREALDIFFEISSILKTGLSKESLNALVGLCELGVNPEALAEAVRDLRAQKEAAALEERRAPSAATPSRTGRER</sequence>
<evidence type="ECO:0000256" key="5">
    <source>
        <dbReference type="SAM" id="MobiDB-lite"/>
    </source>
</evidence>
<evidence type="ECO:0000313" key="9">
    <source>
        <dbReference type="Proteomes" id="UP001152797"/>
    </source>
</evidence>
<comment type="caution">
    <text evidence="6">The sequence shown here is derived from an EMBL/GenBank/DDBJ whole genome shotgun (WGS) entry which is preliminary data.</text>
</comment>
<dbReference type="GO" id="GO:0000931">
    <property type="term" value="C:gamma-tubulin ring complex"/>
    <property type="evidence" value="ECO:0007669"/>
    <property type="project" value="InterPro"/>
</dbReference>
<reference evidence="7" key="2">
    <citation type="submission" date="2024-04" db="EMBL/GenBank/DDBJ databases">
        <authorList>
            <person name="Chen Y."/>
            <person name="Shah S."/>
            <person name="Dougan E. K."/>
            <person name="Thang M."/>
            <person name="Chan C."/>
        </authorList>
    </citation>
    <scope>NUCLEOTIDE SEQUENCE [LARGE SCALE GENOMIC DNA]</scope>
</reference>
<keyword evidence="9" id="KW-1185">Reference proteome</keyword>
<evidence type="ECO:0000313" key="7">
    <source>
        <dbReference type="EMBL" id="CAL1172506.1"/>
    </source>
</evidence>
<evidence type="ECO:0000313" key="8">
    <source>
        <dbReference type="EMBL" id="CAL4806443.1"/>
    </source>
</evidence>
<keyword evidence="4" id="KW-0206">Cytoskeleton</keyword>
<dbReference type="EMBL" id="CAMXCT030006733">
    <property type="protein sequence ID" value="CAL4806443.1"/>
    <property type="molecule type" value="Genomic_DNA"/>
</dbReference>
<dbReference type="GO" id="GO:0031021">
    <property type="term" value="C:interphase microtubule organizing center"/>
    <property type="evidence" value="ECO:0007669"/>
    <property type="project" value="TreeGrafter"/>
</dbReference>
<dbReference type="OrthoDB" id="48571at2759"/>
<evidence type="ECO:0000313" key="6">
    <source>
        <dbReference type="EMBL" id="CAI4019131.1"/>
    </source>
</evidence>
<organism evidence="6">
    <name type="scientific">Cladocopium goreaui</name>
    <dbReference type="NCBI Taxonomy" id="2562237"/>
    <lineage>
        <taxon>Eukaryota</taxon>
        <taxon>Sar</taxon>
        <taxon>Alveolata</taxon>
        <taxon>Dinophyceae</taxon>
        <taxon>Suessiales</taxon>
        <taxon>Symbiodiniaceae</taxon>
        <taxon>Cladocopium</taxon>
    </lineage>
</organism>
<dbReference type="Pfam" id="PF12554">
    <property type="entry name" value="MOZART1"/>
    <property type="match status" value="1"/>
</dbReference>
<dbReference type="InterPro" id="IPR022214">
    <property type="entry name" value="MZT1"/>
</dbReference>
<gene>
    <name evidence="6" type="ORF">C1SCF055_LOCUS43651</name>
</gene>
<dbReference type="GO" id="GO:0005819">
    <property type="term" value="C:spindle"/>
    <property type="evidence" value="ECO:0007669"/>
    <property type="project" value="TreeGrafter"/>
</dbReference>
<name>A0A9P1M204_9DINO</name>
<evidence type="ECO:0000256" key="2">
    <source>
        <dbReference type="ARBA" id="ARBA00011015"/>
    </source>
</evidence>
<evidence type="ECO:0000256" key="3">
    <source>
        <dbReference type="ARBA" id="ARBA00022490"/>
    </source>
</evidence>
<dbReference type="GO" id="GO:0033566">
    <property type="term" value="P:gamma-tubulin complex localization"/>
    <property type="evidence" value="ECO:0007669"/>
    <property type="project" value="InterPro"/>
</dbReference>
<feature type="region of interest" description="Disordered" evidence="5">
    <location>
        <begin position="138"/>
        <end position="158"/>
    </location>
</feature>
<dbReference type="EMBL" id="CAMXCT010006733">
    <property type="protein sequence ID" value="CAI4019131.1"/>
    <property type="molecule type" value="Genomic_DNA"/>
</dbReference>
<dbReference type="AlphaFoldDB" id="A0A9P1M204"/>
<dbReference type="GO" id="GO:0051415">
    <property type="term" value="P:microtubule nucleation by interphase microtubule organizing center"/>
    <property type="evidence" value="ECO:0007669"/>
    <property type="project" value="TreeGrafter"/>
</dbReference>
<comment type="subcellular location">
    <subcellularLocation>
        <location evidence="1">Cytoplasm</location>
        <location evidence="1">Cytoskeleton</location>
        <location evidence="1">Microtubule organizing center</location>
    </subcellularLocation>
</comment>
<accession>A0A9P1M204</accession>
<proteinExistence type="inferred from homology"/>
<evidence type="ECO:0000256" key="4">
    <source>
        <dbReference type="ARBA" id="ARBA00023212"/>
    </source>
</evidence>
<dbReference type="Proteomes" id="UP001152797">
    <property type="component" value="Unassembled WGS sequence"/>
</dbReference>
<feature type="region of interest" description="Disordered" evidence="5">
    <location>
        <begin position="59"/>
        <end position="81"/>
    </location>
</feature>
<feature type="compositionally biased region" description="Polar residues" evidence="5">
    <location>
        <begin position="149"/>
        <end position="158"/>
    </location>
</feature>
<dbReference type="EMBL" id="CAMXCT020006733">
    <property type="protein sequence ID" value="CAL1172506.1"/>
    <property type="molecule type" value="Genomic_DNA"/>
</dbReference>
<protein>
    <submittedName>
        <fullName evidence="8">Mitotic-spindle organizing protein 1</fullName>
    </submittedName>
</protein>
<comment type="similarity">
    <text evidence="2">Belongs to the MOZART1 family.</text>
</comment>